<sequence length="57" mass="6400">MVFCSSNFGANKLFSSYSLTKKNCLYGETRHPLAISSGWDSLKRHTLTRFASAAREL</sequence>
<reference evidence="1" key="2">
    <citation type="journal article" date="2015" name="Fish Shellfish Immunol.">
        <title>Early steps in the European eel (Anguilla anguilla)-Vibrio vulnificus interaction in the gills: Role of the RtxA13 toxin.</title>
        <authorList>
            <person name="Callol A."/>
            <person name="Pajuelo D."/>
            <person name="Ebbesson L."/>
            <person name="Teles M."/>
            <person name="MacKenzie S."/>
            <person name="Amaro C."/>
        </authorList>
    </citation>
    <scope>NUCLEOTIDE SEQUENCE</scope>
</reference>
<dbReference type="EMBL" id="GBXM01070461">
    <property type="protein sequence ID" value="JAH38116.1"/>
    <property type="molecule type" value="Transcribed_RNA"/>
</dbReference>
<name>A0A0E9SA05_ANGAN</name>
<dbReference type="AlphaFoldDB" id="A0A0E9SA05"/>
<reference evidence="1" key="1">
    <citation type="submission" date="2014-11" db="EMBL/GenBank/DDBJ databases">
        <authorList>
            <person name="Amaro Gonzalez C."/>
        </authorList>
    </citation>
    <scope>NUCLEOTIDE SEQUENCE</scope>
</reference>
<proteinExistence type="predicted"/>
<organism evidence="1">
    <name type="scientific">Anguilla anguilla</name>
    <name type="common">European freshwater eel</name>
    <name type="synonym">Muraena anguilla</name>
    <dbReference type="NCBI Taxonomy" id="7936"/>
    <lineage>
        <taxon>Eukaryota</taxon>
        <taxon>Metazoa</taxon>
        <taxon>Chordata</taxon>
        <taxon>Craniata</taxon>
        <taxon>Vertebrata</taxon>
        <taxon>Euteleostomi</taxon>
        <taxon>Actinopterygii</taxon>
        <taxon>Neopterygii</taxon>
        <taxon>Teleostei</taxon>
        <taxon>Anguilliformes</taxon>
        <taxon>Anguillidae</taxon>
        <taxon>Anguilla</taxon>
    </lineage>
</organism>
<accession>A0A0E9SA05</accession>
<evidence type="ECO:0000313" key="1">
    <source>
        <dbReference type="EMBL" id="JAH38116.1"/>
    </source>
</evidence>
<protein>
    <submittedName>
        <fullName evidence="1">Uncharacterized protein</fullName>
    </submittedName>
</protein>